<dbReference type="Proteomes" id="UP001519460">
    <property type="component" value="Unassembled WGS sequence"/>
</dbReference>
<keyword evidence="2" id="KW-1185">Reference proteome</keyword>
<evidence type="ECO:0000313" key="1">
    <source>
        <dbReference type="EMBL" id="KAK7480732.1"/>
    </source>
</evidence>
<dbReference type="AlphaFoldDB" id="A0ABD0K0Z3"/>
<accession>A0ABD0K0Z3</accession>
<protein>
    <submittedName>
        <fullName evidence="1">Uncharacterized protein</fullName>
    </submittedName>
</protein>
<comment type="caution">
    <text evidence="1">The sequence shown here is derived from an EMBL/GenBank/DDBJ whole genome shotgun (WGS) entry which is preliminary data.</text>
</comment>
<evidence type="ECO:0000313" key="2">
    <source>
        <dbReference type="Proteomes" id="UP001519460"/>
    </source>
</evidence>
<gene>
    <name evidence="1" type="ORF">BaRGS_00027993</name>
</gene>
<dbReference type="EMBL" id="JACVVK020000275">
    <property type="protein sequence ID" value="KAK7480732.1"/>
    <property type="molecule type" value="Genomic_DNA"/>
</dbReference>
<proteinExistence type="predicted"/>
<organism evidence="1 2">
    <name type="scientific">Batillaria attramentaria</name>
    <dbReference type="NCBI Taxonomy" id="370345"/>
    <lineage>
        <taxon>Eukaryota</taxon>
        <taxon>Metazoa</taxon>
        <taxon>Spiralia</taxon>
        <taxon>Lophotrochozoa</taxon>
        <taxon>Mollusca</taxon>
        <taxon>Gastropoda</taxon>
        <taxon>Caenogastropoda</taxon>
        <taxon>Sorbeoconcha</taxon>
        <taxon>Cerithioidea</taxon>
        <taxon>Batillariidae</taxon>
        <taxon>Batillaria</taxon>
    </lineage>
</organism>
<name>A0ABD0K0Z3_9CAEN</name>
<sequence>MQTTNFVKIKNIDVPLDENWRSDSCPRCQSLVHTITLPASARSEHLLRLPQNLPSKNCEIVASRVSSTTGSQNGRHWVGTLSQDPPSKHFFQPRFHFDLTLPAGDRKGSRASHKQLKVTHRYLWLLDVRGDSFFKDKPSTLLNRLVQQRPQGPTVRDKSLCCLCRLLLYGSCSTSYCFL</sequence>
<reference evidence="1 2" key="1">
    <citation type="journal article" date="2023" name="Sci. Data">
        <title>Genome assembly of the Korean intertidal mud-creeper Batillaria attramentaria.</title>
        <authorList>
            <person name="Patra A.K."/>
            <person name="Ho P.T."/>
            <person name="Jun S."/>
            <person name="Lee S.J."/>
            <person name="Kim Y."/>
            <person name="Won Y.J."/>
        </authorList>
    </citation>
    <scope>NUCLEOTIDE SEQUENCE [LARGE SCALE GENOMIC DNA]</scope>
    <source>
        <strain evidence="1">Wonlab-2016</strain>
    </source>
</reference>